<gene>
    <name evidence="2" type="ORF">FGW20_06560</name>
</gene>
<protein>
    <submittedName>
        <fullName evidence="2">Uncharacterized protein</fullName>
    </submittedName>
</protein>
<organism evidence="2 3">
    <name type="scientific">Methanoculleus methanifontis</name>
    <dbReference type="NCBI Taxonomy" id="2584086"/>
    <lineage>
        <taxon>Archaea</taxon>
        <taxon>Methanobacteriati</taxon>
        <taxon>Methanobacteriota</taxon>
        <taxon>Stenosarchaea group</taxon>
        <taxon>Methanomicrobia</taxon>
        <taxon>Methanomicrobiales</taxon>
        <taxon>Methanomicrobiaceae</taxon>
        <taxon>Methanoculleus</taxon>
    </lineage>
</organism>
<comment type="caution">
    <text evidence="2">The sequence shown here is derived from an EMBL/GenBank/DDBJ whole genome shotgun (WGS) entry which is preliminary data.</text>
</comment>
<sequence length="64" mass="6777">MLSVLFIAVLVTMPAFAHVPLFARGGSSPDPALVVEDPAKPWVIYDTPPRGTTGSGWRRGSVSP</sequence>
<name>A0ABT8M0Y7_9EURY</name>
<evidence type="ECO:0000256" key="1">
    <source>
        <dbReference type="SAM" id="MobiDB-lite"/>
    </source>
</evidence>
<evidence type="ECO:0000313" key="2">
    <source>
        <dbReference type="EMBL" id="MDN7012705.1"/>
    </source>
</evidence>
<keyword evidence="3" id="KW-1185">Reference proteome</keyword>
<dbReference type="EMBL" id="VCYI01000007">
    <property type="protein sequence ID" value="MDN7012705.1"/>
    <property type="molecule type" value="Genomic_DNA"/>
</dbReference>
<dbReference type="Proteomes" id="UP001168423">
    <property type="component" value="Unassembled WGS sequence"/>
</dbReference>
<reference evidence="2" key="1">
    <citation type="submission" date="2019-05" db="EMBL/GenBank/DDBJ databases">
        <title>Isolation and characterization of methanogens from the cold seep sediment at Four-Way Closure Ridge.</title>
        <authorList>
            <person name="You Y.-T."/>
            <person name="Chen S.-C."/>
            <person name="Zhang W.-L."/>
            <person name="Lai M.-C."/>
        </authorList>
    </citation>
    <scope>NUCLEOTIDE SEQUENCE</scope>
    <source>
        <strain evidence="2">FWC-SCC3</strain>
    </source>
</reference>
<feature type="region of interest" description="Disordered" evidence="1">
    <location>
        <begin position="45"/>
        <end position="64"/>
    </location>
</feature>
<feature type="compositionally biased region" description="Low complexity" evidence="1">
    <location>
        <begin position="47"/>
        <end position="64"/>
    </location>
</feature>
<evidence type="ECO:0000313" key="3">
    <source>
        <dbReference type="Proteomes" id="UP001168423"/>
    </source>
</evidence>
<proteinExistence type="predicted"/>
<accession>A0ABT8M0Y7</accession>
<dbReference type="RefSeq" id="WP_301677292.1">
    <property type="nucleotide sequence ID" value="NZ_VCYI01000007.1"/>
</dbReference>